<evidence type="ECO:0000313" key="3">
    <source>
        <dbReference type="Proteomes" id="UP000325313"/>
    </source>
</evidence>
<dbReference type="Proteomes" id="UP000325313">
    <property type="component" value="Unassembled WGS sequence"/>
</dbReference>
<reference evidence="2 3" key="1">
    <citation type="submission" date="2019-05" db="EMBL/GenBank/DDBJ databases">
        <title>Emergence of the Ug99 lineage of the wheat stem rust pathogen through somatic hybridization.</title>
        <authorList>
            <person name="Li F."/>
            <person name="Upadhyaya N.M."/>
            <person name="Sperschneider J."/>
            <person name="Matny O."/>
            <person name="Nguyen-Phuc H."/>
            <person name="Mago R."/>
            <person name="Raley C."/>
            <person name="Miller M.E."/>
            <person name="Silverstein K.A.T."/>
            <person name="Henningsen E."/>
            <person name="Hirsch C.D."/>
            <person name="Visser B."/>
            <person name="Pretorius Z.A."/>
            <person name="Steffenson B.J."/>
            <person name="Schwessinger B."/>
            <person name="Dodds P.N."/>
            <person name="Figueroa M."/>
        </authorList>
    </citation>
    <scope>NUCLEOTIDE SEQUENCE [LARGE SCALE GENOMIC DNA]</scope>
    <source>
        <strain evidence="2 3">Ug99</strain>
    </source>
</reference>
<gene>
    <name evidence="2" type="ORF">PGTUg99_010748</name>
</gene>
<sequence length="218" mass="23961">MLDKISSRTLIDSLVVGYEMGIAEPIIIDIKTARMTRFLNAISRADIRSDEVLCLCGCLDDEEGQLNGAGFIAKLRTTITPDHGRAIKGHAKQSKPNNRAKAMKSHRGDLVRIVTDQFLRAASNSQGALDSFGQLFIHIRHWPYKPRILEQEIFRRIWDRRSSASNPTPSGNRALPSLEDSGSRRTSKPIPLAGKQAGTQSANADPLTLPSCTPSSQT</sequence>
<dbReference type="EMBL" id="VDEP01000107">
    <property type="protein sequence ID" value="KAA1130610.1"/>
    <property type="molecule type" value="Genomic_DNA"/>
</dbReference>
<name>A0A5B0RXR0_PUCGR</name>
<evidence type="ECO:0000256" key="1">
    <source>
        <dbReference type="SAM" id="MobiDB-lite"/>
    </source>
</evidence>
<comment type="caution">
    <text evidence="2">The sequence shown here is derived from an EMBL/GenBank/DDBJ whole genome shotgun (WGS) entry which is preliminary data.</text>
</comment>
<organism evidence="2 3">
    <name type="scientific">Puccinia graminis f. sp. tritici</name>
    <dbReference type="NCBI Taxonomy" id="56615"/>
    <lineage>
        <taxon>Eukaryota</taxon>
        <taxon>Fungi</taxon>
        <taxon>Dikarya</taxon>
        <taxon>Basidiomycota</taxon>
        <taxon>Pucciniomycotina</taxon>
        <taxon>Pucciniomycetes</taxon>
        <taxon>Pucciniales</taxon>
        <taxon>Pucciniaceae</taxon>
        <taxon>Puccinia</taxon>
    </lineage>
</organism>
<feature type="region of interest" description="Disordered" evidence="1">
    <location>
        <begin position="162"/>
        <end position="218"/>
    </location>
</feature>
<dbReference type="AlphaFoldDB" id="A0A5B0RXR0"/>
<proteinExistence type="predicted"/>
<protein>
    <submittedName>
        <fullName evidence="2">Uncharacterized protein</fullName>
    </submittedName>
</protein>
<accession>A0A5B0RXR0</accession>
<evidence type="ECO:0000313" key="2">
    <source>
        <dbReference type="EMBL" id="KAA1130610.1"/>
    </source>
</evidence>